<dbReference type="EC" id="2.4.99.28" evidence="14"/>
<evidence type="ECO:0000256" key="8">
    <source>
        <dbReference type="ARBA" id="ARBA00023136"/>
    </source>
</evidence>
<organism evidence="19 20">
    <name type="scientific">Actinomyces massiliensis F0489</name>
    <dbReference type="NCBI Taxonomy" id="1125718"/>
    <lineage>
        <taxon>Bacteria</taxon>
        <taxon>Bacillati</taxon>
        <taxon>Actinomycetota</taxon>
        <taxon>Actinomycetes</taxon>
        <taxon>Actinomycetales</taxon>
        <taxon>Actinomycetaceae</taxon>
        <taxon>Actinomyces</taxon>
    </lineage>
</organism>
<protein>
    <recommendedName>
        <fullName evidence="12">Probable peptidoglycan glycosyltransferase FtsW</fullName>
        <ecNumber evidence="14">2.4.99.28</ecNumber>
    </recommendedName>
    <alternativeName>
        <fullName evidence="13">Cell division protein FtsW</fullName>
    </alternativeName>
    <alternativeName>
        <fullName evidence="10">Cell wall polymerase</fullName>
    </alternativeName>
    <alternativeName>
        <fullName evidence="9">Peptidoglycan polymerase</fullName>
    </alternativeName>
</protein>
<evidence type="ECO:0000256" key="16">
    <source>
        <dbReference type="ARBA" id="ARBA00049966"/>
    </source>
</evidence>
<dbReference type="Pfam" id="PF01098">
    <property type="entry name" value="FTSW_RODA_SPOVE"/>
    <property type="match status" value="1"/>
</dbReference>
<dbReference type="AlphaFoldDB" id="J0X6R5"/>
<keyword evidence="4 18" id="KW-0812">Transmembrane</keyword>
<feature type="transmembrane region" description="Helical" evidence="18">
    <location>
        <begin position="268"/>
        <end position="286"/>
    </location>
</feature>
<dbReference type="GO" id="GO:0008955">
    <property type="term" value="F:peptidoglycan glycosyltransferase activity"/>
    <property type="evidence" value="ECO:0007669"/>
    <property type="project" value="UniProtKB-EC"/>
</dbReference>
<feature type="transmembrane region" description="Helical" evidence="18">
    <location>
        <begin position="169"/>
        <end position="188"/>
    </location>
</feature>
<dbReference type="GO" id="GO:0008360">
    <property type="term" value="P:regulation of cell shape"/>
    <property type="evidence" value="ECO:0007669"/>
    <property type="project" value="UniProtKB-KW"/>
</dbReference>
<dbReference type="PANTHER" id="PTHR30474:SF2">
    <property type="entry name" value="PEPTIDOGLYCAN GLYCOSYLTRANSFERASE FTSW-RELATED"/>
    <property type="match status" value="1"/>
</dbReference>
<feature type="compositionally biased region" description="Low complexity" evidence="17">
    <location>
        <begin position="62"/>
        <end position="97"/>
    </location>
</feature>
<feature type="transmembrane region" description="Helical" evidence="18">
    <location>
        <begin position="431"/>
        <end position="462"/>
    </location>
</feature>
<dbReference type="InterPro" id="IPR001182">
    <property type="entry name" value="FtsW/RodA"/>
</dbReference>
<sequence length="522" mass="54640">MMARSRNRSRSSGASRASRTGGRRPERDRKKPSAPPSAGAPPEPRAGSRKPAAESPDPPAAPSRASASSTSPAVSTASTASAASTSPASSASPASTTAAVPASRGVRAWWRRLMGADGPRPGEPATLTYYALLLATLFLLLFGLVMVFSVQSVTVAAQGQDAFTEFAKYLIFAVVGLAGMAAIAHASVRFLKRMAIPTLIIASLGQMLVYVPGVGSCVGGNCNWVLIPGIGTIQPSEFIKLALCLYLGVMITTRQEVFLPAVDTWRKFRSLAGWIFGPVVLSVILVLGGGDLGTVVVLALLVAGALWMGGLGWRWFAALGGLGLGGFALLSALSANRRARIIAWWHPDGADPLDVGYQPKHGRWALGTGSWWGVGPGSSRQKWGYLTQADSDYIFAVLGEEFGLIGTIIVMALFAIIGWCCMRIMRRSRSLYVSVVTGGLLAWIVGQALINMSVVVGLLPVLGVPLPLISKGGSALVSVLLAVGVLLALARNEPGAPEALRASGAAVRRTLAVIAPRRRNRA</sequence>
<dbReference type="eggNOG" id="COG0772">
    <property type="taxonomic scope" value="Bacteria"/>
</dbReference>
<comment type="subcellular location">
    <subcellularLocation>
        <location evidence="1">Membrane</location>
        <topology evidence="1">Multi-pass membrane protein</topology>
    </subcellularLocation>
</comment>
<dbReference type="GO" id="GO:0009252">
    <property type="term" value="P:peptidoglycan biosynthetic process"/>
    <property type="evidence" value="ECO:0007669"/>
    <property type="project" value="UniProtKB-KW"/>
</dbReference>
<dbReference type="GO" id="GO:0015648">
    <property type="term" value="F:lipid-linked peptidoglycan transporter activity"/>
    <property type="evidence" value="ECO:0007669"/>
    <property type="project" value="TreeGrafter"/>
</dbReference>
<evidence type="ECO:0000256" key="6">
    <source>
        <dbReference type="ARBA" id="ARBA00022984"/>
    </source>
</evidence>
<proteinExistence type="inferred from homology"/>
<comment type="catalytic activity">
    <reaction evidence="15">
        <text>[GlcNAc-(1-&gt;4)-Mur2Ac(oyl-L-Ala-gamma-D-Glu-L-Lys-D-Ala-D-Ala)](n)-di-trans,octa-cis-undecaprenyl diphosphate + beta-D-GlcNAc-(1-&gt;4)-Mur2Ac(oyl-L-Ala-gamma-D-Glu-L-Lys-D-Ala-D-Ala)-di-trans,octa-cis-undecaprenyl diphosphate = [GlcNAc-(1-&gt;4)-Mur2Ac(oyl-L-Ala-gamma-D-Glu-L-Lys-D-Ala-D-Ala)](n+1)-di-trans,octa-cis-undecaprenyl diphosphate + di-trans,octa-cis-undecaprenyl diphosphate + H(+)</text>
        <dbReference type="Rhea" id="RHEA:23708"/>
        <dbReference type="Rhea" id="RHEA-COMP:9602"/>
        <dbReference type="Rhea" id="RHEA-COMP:9603"/>
        <dbReference type="ChEBI" id="CHEBI:15378"/>
        <dbReference type="ChEBI" id="CHEBI:58405"/>
        <dbReference type="ChEBI" id="CHEBI:60033"/>
        <dbReference type="ChEBI" id="CHEBI:78435"/>
        <dbReference type="EC" id="2.4.99.28"/>
    </reaction>
</comment>
<comment type="function">
    <text evidence="16">Peptidoglycan polymerase that is essential for cell division.</text>
</comment>
<dbReference type="PATRIC" id="fig|1125718.3.peg.1452"/>
<reference evidence="19 20" key="1">
    <citation type="submission" date="2012-05" db="EMBL/GenBank/DDBJ databases">
        <authorList>
            <person name="Harkins D.M."/>
            <person name="Madupu R."/>
            <person name="Durkin A.S."/>
            <person name="Torralba M."/>
            <person name="Methe B."/>
            <person name="Sutton G.G."/>
            <person name="Nelson K.E."/>
        </authorList>
    </citation>
    <scope>NUCLEOTIDE SEQUENCE [LARGE SCALE GENOMIC DNA]</scope>
    <source>
        <strain evidence="19 20">F0489</strain>
    </source>
</reference>
<feature type="transmembrane region" description="Helical" evidence="18">
    <location>
        <begin position="225"/>
        <end position="247"/>
    </location>
</feature>
<dbReference type="GO" id="GO:0005886">
    <property type="term" value="C:plasma membrane"/>
    <property type="evidence" value="ECO:0007669"/>
    <property type="project" value="TreeGrafter"/>
</dbReference>
<feature type="compositionally biased region" description="Low complexity" evidence="17">
    <location>
        <begin position="10"/>
        <end position="20"/>
    </location>
</feature>
<keyword evidence="19" id="KW-0131">Cell cycle</keyword>
<evidence type="ECO:0000256" key="1">
    <source>
        <dbReference type="ARBA" id="ARBA00004141"/>
    </source>
</evidence>
<comment type="similarity">
    <text evidence="11">Belongs to the SEDS family. FtsW subfamily.</text>
</comment>
<keyword evidence="7 18" id="KW-1133">Transmembrane helix</keyword>
<feature type="transmembrane region" description="Helical" evidence="18">
    <location>
        <begin position="393"/>
        <end position="419"/>
    </location>
</feature>
<evidence type="ECO:0000256" key="13">
    <source>
        <dbReference type="ARBA" id="ARBA00041418"/>
    </source>
</evidence>
<feature type="transmembrane region" description="Helical" evidence="18">
    <location>
        <begin position="127"/>
        <end position="149"/>
    </location>
</feature>
<feature type="region of interest" description="Disordered" evidence="17">
    <location>
        <begin position="1"/>
        <end position="97"/>
    </location>
</feature>
<evidence type="ECO:0000256" key="18">
    <source>
        <dbReference type="SAM" id="Phobius"/>
    </source>
</evidence>
<keyword evidence="5" id="KW-0133">Cell shape</keyword>
<keyword evidence="6" id="KW-0573">Peptidoglycan synthesis</keyword>
<keyword evidence="2" id="KW-0328">Glycosyltransferase</keyword>
<keyword evidence="3" id="KW-0808">Transferase</keyword>
<evidence type="ECO:0000256" key="5">
    <source>
        <dbReference type="ARBA" id="ARBA00022960"/>
    </source>
</evidence>
<evidence type="ECO:0000256" key="14">
    <source>
        <dbReference type="ARBA" id="ARBA00044770"/>
    </source>
</evidence>
<keyword evidence="19" id="KW-0132">Cell division</keyword>
<feature type="transmembrane region" description="Helical" evidence="18">
    <location>
        <begin position="292"/>
        <end position="308"/>
    </location>
</feature>
<evidence type="ECO:0000256" key="12">
    <source>
        <dbReference type="ARBA" id="ARBA00041185"/>
    </source>
</evidence>
<dbReference type="GO" id="GO:0032153">
    <property type="term" value="C:cell division site"/>
    <property type="evidence" value="ECO:0007669"/>
    <property type="project" value="TreeGrafter"/>
</dbReference>
<evidence type="ECO:0000313" key="20">
    <source>
        <dbReference type="Proteomes" id="UP000002941"/>
    </source>
</evidence>
<evidence type="ECO:0000256" key="3">
    <source>
        <dbReference type="ARBA" id="ARBA00022679"/>
    </source>
</evidence>
<evidence type="ECO:0000256" key="4">
    <source>
        <dbReference type="ARBA" id="ARBA00022692"/>
    </source>
</evidence>
<feature type="transmembrane region" description="Helical" evidence="18">
    <location>
        <begin position="468"/>
        <end position="490"/>
    </location>
</feature>
<evidence type="ECO:0000256" key="7">
    <source>
        <dbReference type="ARBA" id="ARBA00022989"/>
    </source>
</evidence>
<comment type="caution">
    <text evidence="19">The sequence shown here is derived from an EMBL/GenBank/DDBJ whole genome shotgun (WGS) entry which is preliminary data.</text>
</comment>
<evidence type="ECO:0000256" key="10">
    <source>
        <dbReference type="ARBA" id="ARBA00033270"/>
    </source>
</evidence>
<evidence type="ECO:0000256" key="11">
    <source>
        <dbReference type="ARBA" id="ARBA00038053"/>
    </source>
</evidence>
<feature type="transmembrane region" description="Helical" evidence="18">
    <location>
        <begin position="195"/>
        <end position="213"/>
    </location>
</feature>
<evidence type="ECO:0000256" key="15">
    <source>
        <dbReference type="ARBA" id="ARBA00049902"/>
    </source>
</evidence>
<name>J0X6R5_9ACTO</name>
<dbReference type="Proteomes" id="UP000002941">
    <property type="component" value="Unassembled WGS sequence"/>
</dbReference>
<evidence type="ECO:0000313" key="19">
    <source>
        <dbReference type="EMBL" id="EJF44346.1"/>
    </source>
</evidence>
<feature type="compositionally biased region" description="Pro residues" evidence="17">
    <location>
        <begin position="33"/>
        <end position="44"/>
    </location>
</feature>
<dbReference type="GO" id="GO:0051301">
    <property type="term" value="P:cell division"/>
    <property type="evidence" value="ECO:0007669"/>
    <property type="project" value="UniProtKB-KW"/>
</dbReference>
<keyword evidence="20" id="KW-1185">Reference proteome</keyword>
<evidence type="ECO:0000256" key="9">
    <source>
        <dbReference type="ARBA" id="ARBA00032370"/>
    </source>
</evidence>
<gene>
    <name evidence="19" type="ORF">HMPREF1318_0276</name>
</gene>
<evidence type="ECO:0000256" key="2">
    <source>
        <dbReference type="ARBA" id="ARBA00022676"/>
    </source>
</evidence>
<dbReference type="EMBL" id="AKFT01000113">
    <property type="protein sequence ID" value="EJF44346.1"/>
    <property type="molecule type" value="Genomic_DNA"/>
</dbReference>
<evidence type="ECO:0000256" key="17">
    <source>
        <dbReference type="SAM" id="MobiDB-lite"/>
    </source>
</evidence>
<accession>J0X6R5</accession>
<feature type="transmembrane region" description="Helical" evidence="18">
    <location>
        <begin position="315"/>
        <end position="335"/>
    </location>
</feature>
<keyword evidence="8 18" id="KW-0472">Membrane</keyword>
<dbReference type="PANTHER" id="PTHR30474">
    <property type="entry name" value="CELL CYCLE PROTEIN"/>
    <property type="match status" value="1"/>
</dbReference>